<dbReference type="Proteomes" id="UP000265750">
    <property type="component" value="Unassembled WGS sequence"/>
</dbReference>
<keyword evidence="7" id="KW-0520">NAD</keyword>
<evidence type="ECO:0000256" key="5">
    <source>
        <dbReference type="ARBA" id="ARBA00022968"/>
    </source>
</evidence>
<keyword evidence="11" id="KW-0456">Lyase</keyword>
<dbReference type="PANTHER" id="PTHR43078:SF6">
    <property type="entry name" value="UDP-GLUCURONIC ACID DECARBOXYLASE 1"/>
    <property type="match status" value="1"/>
</dbReference>
<dbReference type="OrthoDB" id="9801785at2"/>
<evidence type="ECO:0000313" key="15">
    <source>
        <dbReference type="Proteomes" id="UP000265750"/>
    </source>
</evidence>
<evidence type="ECO:0000256" key="2">
    <source>
        <dbReference type="ARBA" id="ARBA00004323"/>
    </source>
</evidence>
<evidence type="ECO:0000256" key="11">
    <source>
        <dbReference type="ARBA" id="ARBA00023239"/>
    </source>
</evidence>
<dbReference type="InterPro" id="IPR036291">
    <property type="entry name" value="NAD(P)-bd_dom_sf"/>
</dbReference>
<evidence type="ECO:0000256" key="8">
    <source>
        <dbReference type="ARBA" id="ARBA00023034"/>
    </source>
</evidence>
<evidence type="ECO:0000256" key="7">
    <source>
        <dbReference type="ARBA" id="ARBA00023027"/>
    </source>
</evidence>
<dbReference type="Pfam" id="PF01370">
    <property type="entry name" value="Epimerase"/>
    <property type="match status" value="1"/>
</dbReference>
<dbReference type="InterPro" id="IPR001509">
    <property type="entry name" value="Epimerase_deHydtase"/>
</dbReference>
<dbReference type="Gene3D" id="3.40.50.720">
    <property type="entry name" value="NAD(P)-binding Rossmann-like Domain"/>
    <property type="match status" value="1"/>
</dbReference>
<dbReference type="InterPro" id="IPR044516">
    <property type="entry name" value="UXS-like"/>
</dbReference>
<keyword evidence="9" id="KW-0472">Membrane</keyword>
<comment type="subcellular location">
    <subcellularLocation>
        <location evidence="2">Golgi apparatus membrane</location>
        <topology evidence="2">Single-pass type II membrane protein</topology>
    </subcellularLocation>
    <subcellularLocation>
        <location evidence="12">Golgi apparatus</location>
        <location evidence="12">Golgi stack membrane</location>
    </subcellularLocation>
</comment>
<keyword evidence="6" id="KW-1133">Transmembrane helix</keyword>
<dbReference type="GO" id="GO:0042732">
    <property type="term" value="P:D-xylose metabolic process"/>
    <property type="evidence" value="ECO:0007669"/>
    <property type="project" value="InterPro"/>
</dbReference>
<dbReference type="CDD" id="cd05230">
    <property type="entry name" value="UGD_SDR_e"/>
    <property type="match status" value="1"/>
</dbReference>
<keyword evidence="3" id="KW-0812">Transmembrane</keyword>
<keyword evidence="15" id="KW-1185">Reference proteome</keyword>
<dbReference type="FunFam" id="3.40.50.720:FF:000065">
    <property type="entry name" value="UDP-glucuronic acid decarboxylase 1"/>
    <property type="match status" value="1"/>
</dbReference>
<organism evidence="14 15">
    <name type="scientific">Aureimonas flava</name>
    <dbReference type="NCBI Taxonomy" id="2320271"/>
    <lineage>
        <taxon>Bacteria</taxon>
        <taxon>Pseudomonadati</taxon>
        <taxon>Pseudomonadota</taxon>
        <taxon>Alphaproteobacteria</taxon>
        <taxon>Hyphomicrobiales</taxon>
        <taxon>Aurantimonadaceae</taxon>
        <taxon>Aureimonas</taxon>
    </lineage>
</organism>
<dbReference type="GO" id="GO:0070403">
    <property type="term" value="F:NAD+ binding"/>
    <property type="evidence" value="ECO:0007669"/>
    <property type="project" value="InterPro"/>
</dbReference>
<keyword evidence="10" id="KW-0325">Glycoprotein</keyword>
<gene>
    <name evidence="14" type="ORF">D3218_13835</name>
</gene>
<proteinExistence type="predicted"/>
<evidence type="ECO:0000256" key="12">
    <source>
        <dbReference type="ARBA" id="ARBA00037859"/>
    </source>
</evidence>
<dbReference type="AlphaFoldDB" id="A0A3A1WQZ5"/>
<evidence type="ECO:0000256" key="6">
    <source>
        <dbReference type="ARBA" id="ARBA00022989"/>
    </source>
</evidence>
<keyword evidence="8" id="KW-0333">Golgi apparatus</keyword>
<feature type="domain" description="NAD-dependent epimerase/dehydratase" evidence="13">
    <location>
        <begin position="22"/>
        <end position="259"/>
    </location>
</feature>
<reference evidence="15" key="1">
    <citation type="submission" date="2018-09" db="EMBL/GenBank/DDBJ databases">
        <authorList>
            <person name="Tuo L."/>
        </authorList>
    </citation>
    <scope>NUCLEOTIDE SEQUENCE [LARGE SCALE GENOMIC DNA]</scope>
    <source>
        <strain evidence="15">M2BS4Y-1</strain>
    </source>
</reference>
<evidence type="ECO:0000256" key="4">
    <source>
        <dbReference type="ARBA" id="ARBA00022793"/>
    </source>
</evidence>
<dbReference type="RefSeq" id="WP_119540681.1">
    <property type="nucleotide sequence ID" value="NZ_QYRN01000007.1"/>
</dbReference>
<keyword evidence="5" id="KW-0735">Signal-anchor</keyword>
<keyword evidence="4" id="KW-0210">Decarboxylase</keyword>
<evidence type="ECO:0000256" key="1">
    <source>
        <dbReference type="ARBA" id="ARBA00001911"/>
    </source>
</evidence>
<sequence>MIFLAQPDAPASGTDLRARKSIAVTGGAGFLGSHLCRALVDRGHDVVCLDNFHTGSASNVEDLCARANFTLFAHDATLPFPDTLPRFDEIWNLACPASPVHYQSDRVRTLLVCCDGARRVIERARTDGAAVFHASTSEVYGDPEVHPQREDYVGHVNPIGPRACYDEGKRFVEALLTDAAEQYGIRLRMARIFNTYGPRMHPDDGRVVSNFVVQALRGEDLTVYGDGTQTRSFCYVDDLVAGFLALMAAETVSGPVNLGNPAEIPVEHLAETVVEMTGSRSAIVHRPLPVHDPRRRRPDIGRALAELGWRPRIGLREGLERTIHDFETRLAPRTPADPVALLAGLRPAFALAEARVS</sequence>
<dbReference type="GO" id="GO:0005737">
    <property type="term" value="C:cytoplasm"/>
    <property type="evidence" value="ECO:0007669"/>
    <property type="project" value="TreeGrafter"/>
</dbReference>
<dbReference type="PANTHER" id="PTHR43078">
    <property type="entry name" value="UDP-GLUCURONIC ACID DECARBOXYLASE-RELATED"/>
    <property type="match status" value="1"/>
</dbReference>
<evidence type="ECO:0000259" key="13">
    <source>
        <dbReference type="Pfam" id="PF01370"/>
    </source>
</evidence>
<evidence type="ECO:0000256" key="9">
    <source>
        <dbReference type="ARBA" id="ARBA00023136"/>
    </source>
</evidence>
<dbReference type="EMBL" id="QYRN01000007">
    <property type="protein sequence ID" value="RIX99548.1"/>
    <property type="molecule type" value="Genomic_DNA"/>
</dbReference>
<protein>
    <submittedName>
        <fullName evidence="14">SDR family oxidoreductase</fullName>
    </submittedName>
</protein>
<name>A0A3A1WQZ5_9HYPH</name>
<comment type="cofactor">
    <cofactor evidence="1">
        <name>NAD(+)</name>
        <dbReference type="ChEBI" id="CHEBI:57540"/>
    </cofactor>
</comment>
<comment type="caution">
    <text evidence="14">The sequence shown here is derived from an EMBL/GenBank/DDBJ whole genome shotgun (WGS) entry which is preliminary data.</text>
</comment>
<accession>A0A3A1WQZ5</accession>
<dbReference type="GO" id="GO:0048040">
    <property type="term" value="F:UDP-glucuronate decarboxylase activity"/>
    <property type="evidence" value="ECO:0007669"/>
    <property type="project" value="TreeGrafter"/>
</dbReference>
<evidence type="ECO:0000313" key="14">
    <source>
        <dbReference type="EMBL" id="RIX99548.1"/>
    </source>
</evidence>
<dbReference type="SUPFAM" id="SSF51735">
    <property type="entry name" value="NAD(P)-binding Rossmann-fold domains"/>
    <property type="match status" value="1"/>
</dbReference>
<evidence type="ECO:0000256" key="3">
    <source>
        <dbReference type="ARBA" id="ARBA00022692"/>
    </source>
</evidence>
<evidence type="ECO:0000256" key="10">
    <source>
        <dbReference type="ARBA" id="ARBA00023180"/>
    </source>
</evidence>